<gene>
    <name evidence="1" type="ORF">LIER_36641</name>
</gene>
<protein>
    <submittedName>
        <fullName evidence="1">Uncharacterized protein</fullName>
    </submittedName>
</protein>
<keyword evidence="2" id="KW-1185">Reference proteome</keyword>
<dbReference type="EMBL" id="BAABME010016929">
    <property type="protein sequence ID" value="GAA0148044.1"/>
    <property type="molecule type" value="Genomic_DNA"/>
</dbReference>
<evidence type="ECO:0000313" key="1">
    <source>
        <dbReference type="EMBL" id="GAA0148044.1"/>
    </source>
</evidence>
<organism evidence="1 2">
    <name type="scientific">Lithospermum erythrorhizon</name>
    <name type="common">Purple gromwell</name>
    <name type="synonym">Lithospermum officinale var. erythrorhizon</name>
    <dbReference type="NCBI Taxonomy" id="34254"/>
    <lineage>
        <taxon>Eukaryota</taxon>
        <taxon>Viridiplantae</taxon>
        <taxon>Streptophyta</taxon>
        <taxon>Embryophyta</taxon>
        <taxon>Tracheophyta</taxon>
        <taxon>Spermatophyta</taxon>
        <taxon>Magnoliopsida</taxon>
        <taxon>eudicotyledons</taxon>
        <taxon>Gunneridae</taxon>
        <taxon>Pentapetalae</taxon>
        <taxon>asterids</taxon>
        <taxon>lamiids</taxon>
        <taxon>Boraginales</taxon>
        <taxon>Boraginaceae</taxon>
        <taxon>Boraginoideae</taxon>
        <taxon>Lithospermeae</taxon>
        <taxon>Lithospermum</taxon>
    </lineage>
</organism>
<name>A0AAV3P8V7_LITER</name>
<accession>A0AAV3P8V7</accession>
<evidence type="ECO:0000313" key="2">
    <source>
        <dbReference type="Proteomes" id="UP001454036"/>
    </source>
</evidence>
<proteinExistence type="predicted"/>
<sequence length="212" mass="24894">MYILHNILKSIKSKLRTLNKEVYSNISDRVIEIKNEWEAAQAHIMAGDVNSELLTKSRNLGVEYNKLCKTEWEFCRSKSRISWYKDEDANTKLFHNSMRVNQSRNLITRIEDDQGRMIDEYEHVKLTAINFYKGLFAEQNSTINKKDWLDMITSCRIEQEDYCMLQREITRSEIVACFMAMKVDKAPCPDNFSFEFYKDAWSIVGESVVDGV</sequence>
<dbReference type="AlphaFoldDB" id="A0AAV3P8V7"/>
<comment type="caution">
    <text evidence="1">The sequence shown here is derived from an EMBL/GenBank/DDBJ whole genome shotgun (WGS) entry which is preliminary data.</text>
</comment>
<reference evidence="1 2" key="1">
    <citation type="submission" date="2024-01" db="EMBL/GenBank/DDBJ databases">
        <title>The complete chloroplast genome sequence of Lithospermum erythrorhizon: insights into the phylogenetic relationship among Boraginaceae species and the maternal lineages of purple gromwells.</title>
        <authorList>
            <person name="Okada T."/>
            <person name="Watanabe K."/>
        </authorList>
    </citation>
    <scope>NUCLEOTIDE SEQUENCE [LARGE SCALE GENOMIC DNA]</scope>
</reference>
<dbReference type="Proteomes" id="UP001454036">
    <property type="component" value="Unassembled WGS sequence"/>
</dbReference>